<evidence type="ECO:0000313" key="2">
    <source>
        <dbReference type="EMBL" id="RWX52783.1"/>
    </source>
</evidence>
<dbReference type="InterPro" id="IPR024534">
    <property type="entry name" value="JetD_C"/>
</dbReference>
<proteinExistence type="predicted"/>
<evidence type="ECO:0000259" key="1">
    <source>
        <dbReference type="Pfam" id="PF09983"/>
    </source>
</evidence>
<dbReference type="OrthoDB" id="322908at2"/>
<name>A0A444JI83_9GAMM</name>
<dbReference type="Pfam" id="PF09983">
    <property type="entry name" value="JetD_C"/>
    <property type="match status" value="1"/>
</dbReference>
<dbReference type="Proteomes" id="UP000287563">
    <property type="component" value="Unassembled WGS sequence"/>
</dbReference>
<evidence type="ECO:0000313" key="3">
    <source>
        <dbReference type="Proteomes" id="UP000287563"/>
    </source>
</evidence>
<keyword evidence="3" id="KW-1185">Reference proteome</keyword>
<sequence>MNAVIDNASLLYWGDLDYEGIQIFETLQSSLPGLKLSGIYHEMLNLLASGGGHPYHALFGKEKQSPGVCKTLEEQYIMAQFKHYNAGIDQEALCDSVTLEVLFKAYEQVL</sequence>
<gene>
    <name evidence="2" type="ORF">EDI28_25425</name>
</gene>
<dbReference type="AlphaFoldDB" id="A0A444JI83"/>
<feature type="domain" description="Wadjet protein JetD C-terminal" evidence="1">
    <location>
        <begin position="6"/>
        <end position="34"/>
    </location>
</feature>
<protein>
    <recommendedName>
        <fullName evidence="1">Wadjet protein JetD C-terminal domain-containing protein</fullName>
    </recommendedName>
</protein>
<comment type="caution">
    <text evidence="2">The sequence shown here is derived from an EMBL/GenBank/DDBJ whole genome shotgun (WGS) entry which is preliminary data.</text>
</comment>
<reference evidence="2 3" key="1">
    <citation type="submission" date="2018-11" db="EMBL/GenBank/DDBJ databases">
        <title>Photobacterium sp. BEI247 sp. nov., a marine bacterium isolated from Yongle Blue Hole in the South China Sea.</title>
        <authorList>
            <person name="Wang X."/>
        </authorList>
    </citation>
    <scope>NUCLEOTIDE SEQUENCE [LARGE SCALE GENOMIC DNA]</scope>
    <source>
        <strain evidence="3">BEI247</strain>
    </source>
</reference>
<organism evidence="2 3">
    <name type="scientific">Photobacterium chitinilyticum</name>
    <dbReference type="NCBI Taxonomy" id="2485123"/>
    <lineage>
        <taxon>Bacteria</taxon>
        <taxon>Pseudomonadati</taxon>
        <taxon>Pseudomonadota</taxon>
        <taxon>Gammaproteobacteria</taxon>
        <taxon>Vibrionales</taxon>
        <taxon>Vibrionaceae</taxon>
        <taxon>Photobacterium</taxon>
    </lineage>
</organism>
<dbReference type="EMBL" id="RJLM01000030">
    <property type="protein sequence ID" value="RWX52783.1"/>
    <property type="molecule type" value="Genomic_DNA"/>
</dbReference>
<accession>A0A444JI83</accession>